<organism evidence="1 2">
    <name type="scientific">Candidatus Polarisedimenticola svalbardensis</name>
    <dbReference type="NCBI Taxonomy" id="2886004"/>
    <lineage>
        <taxon>Bacteria</taxon>
        <taxon>Pseudomonadati</taxon>
        <taxon>Acidobacteriota</taxon>
        <taxon>Candidatus Polarisedimenticolia</taxon>
        <taxon>Candidatus Polarisedimenticolales</taxon>
        <taxon>Candidatus Polarisedimenticolaceae</taxon>
        <taxon>Candidatus Polarisedimenticola</taxon>
    </lineage>
</organism>
<dbReference type="EMBL" id="JACXWD010000092">
    <property type="protein sequence ID" value="MBD3869457.1"/>
    <property type="molecule type" value="Genomic_DNA"/>
</dbReference>
<dbReference type="Proteomes" id="UP000648239">
    <property type="component" value="Unassembled WGS sequence"/>
</dbReference>
<dbReference type="Pfam" id="PF10706">
    <property type="entry name" value="Aminoglyc_resit"/>
    <property type="match status" value="1"/>
</dbReference>
<proteinExistence type="predicted"/>
<sequence length="233" mass="26482">MLKVEELGIGLGAIWADSDNEWQQGVFLSGAFGTMNSVRWWQRRNRLSIEGTVLGQLIVLKDVANRLEKAGIPYMITGSLAMNYYAQPRMTRDVDLVVDLDNAGAELFVELFSEDYYISREAVAAAIANRSMFNVIHLGETLKVDMIVRKDTPYRCLEFKRRKLVNLEGSNLYIVSAEDLVLSKLEWLKDSRSEVQQRDVRNLLDSVPGIDETYLGEWAEKLGLDELLDEARS</sequence>
<accession>A0A8J6XVL8</accession>
<evidence type="ECO:0000313" key="1">
    <source>
        <dbReference type="EMBL" id="MBD3869457.1"/>
    </source>
</evidence>
<dbReference type="SUPFAM" id="SSF81301">
    <property type="entry name" value="Nucleotidyltransferase"/>
    <property type="match status" value="1"/>
</dbReference>
<name>A0A8J6XVL8_9BACT</name>
<dbReference type="InterPro" id="IPR043519">
    <property type="entry name" value="NT_sf"/>
</dbReference>
<comment type="caution">
    <text evidence="1">The sequence shown here is derived from an EMBL/GenBank/DDBJ whole genome shotgun (WGS) entry which is preliminary data.</text>
</comment>
<evidence type="ECO:0000313" key="2">
    <source>
        <dbReference type="Proteomes" id="UP000648239"/>
    </source>
</evidence>
<dbReference type="Gene3D" id="3.30.460.40">
    <property type="match status" value="1"/>
</dbReference>
<reference evidence="1 2" key="1">
    <citation type="submission" date="2020-08" db="EMBL/GenBank/DDBJ databases">
        <title>Acidobacteriota in marine sediments use diverse sulfur dissimilation pathways.</title>
        <authorList>
            <person name="Wasmund K."/>
        </authorList>
    </citation>
    <scope>NUCLEOTIDE SEQUENCE [LARGE SCALE GENOMIC DNA]</scope>
    <source>
        <strain evidence="1">MAG AM4</strain>
    </source>
</reference>
<gene>
    <name evidence="1" type="ORF">IFK94_15150</name>
</gene>
<dbReference type="InterPro" id="IPR019646">
    <property type="entry name" value="Aminoglyc_AdlTrfase"/>
</dbReference>
<dbReference type="AlphaFoldDB" id="A0A8J6XVL8"/>
<protein>
    <submittedName>
        <fullName evidence="1">Uncharacterized protein</fullName>
    </submittedName>
</protein>